<gene>
    <name evidence="3" type="ORF">SSLN_LOCUS6799</name>
</gene>
<accession>A0A183SRF1</accession>
<dbReference type="EMBL" id="UYSU01033855">
    <property type="protein sequence ID" value="VDL93184.1"/>
    <property type="molecule type" value="Genomic_DNA"/>
</dbReference>
<name>A0A183SRF1_SCHSO</name>
<evidence type="ECO:0000313" key="4">
    <source>
        <dbReference type="Proteomes" id="UP000275846"/>
    </source>
</evidence>
<dbReference type="AlphaFoldDB" id="A0A183SRF1"/>
<keyword evidence="4" id="KW-1185">Reference proteome</keyword>
<dbReference type="Proteomes" id="UP000275846">
    <property type="component" value="Unassembled WGS sequence"/>
</dbReference>
<reference evidence="5" key="1">
    <citation type="submission" date="2016-06" db="UniProtKB">
        <authorList>
            <consortium name="WormBaseParasite"/>
        </authorList>
    </citation>
    <scope>IDENTIFICATION</scope>
</reference>
<keyword evidence="2" id="KW-1133">Transmembrane helix</keyword>
<feature type="region of interest" description="Disordered" evidence="1">
    <location>
        <begin position="85"/>
        <end position="108"/>
    </location>
</feature>
<sequence length="108" mass="11813">MFAACPKSRSPLYYLFILGVAVIMPGLVGLDDFTYYTSPLVTTCSSGTGQFNPFIFPSVETEYRNFKTRFHALTSRLEPCLELISSSMPPGLTPTEDSARKGSTSTSP</sequence>
<evidence type="ECO:0000256" key="1">
    <source>
        <dbReference type="SAM" id="MobiDB-lite"/>
    </source>
</evidence>
<keyword evidence="2" id="KW-0472">Membrane</keyword>
<evidence type="ECO:0000256" key="2">
    <source>
        <dbReference type="SAM" id="Phobius"/>
    </source>
</evidence>
<organism evidence="5">
    <name type="scientific">Schistocephalus solidus</name>
    <name type="common">Tapeworm</name>
    <dbReference type="NCBI Taxonomy" id="70667"/>
    <lineage>
        <taxon>Eukaryota</taxon>
        <taxon>Metazoa</taxon>
        <taxon>Spiralia</taxon>
        <taxon>Lophotrochozoa</taxon>
        <taxon>Platyhelminthes</taxon>
        <taxon>Cestoda</taxon>
        <taxon>Eucestoda</taxon>
        <taxon>Diphyllobothriidea</taxon>
        <taxon>Diphyllobothriidae</taxon>
        <taxon>Schistocephalus</taxon>
    </lineage>
</organism>
<evidence type="ECO:0000313" key="5">
    <source>
        <dbReference type="WBParaSite" id="SSLN_0000701201-mRNA-1"/>
    </source>
</evidence>
<keyword evidence="2" id="KW-0812">Transmembrane</keyword>
<dbReference type="WBParaSite" id="SSLN_0000701201-mRNA-1">
    <property type="protein sequence ID" value="SSLN_0000701201-mRNA-1"/>
    <property type="gene ID" value="SSLN_0000701201"/>
</dbReference>
<reference evidence="3 4" key="2">
    <citation type="submission" date="2018-11" db="EMBL/GenBank/DDBJ databases">
        <authorList>
            <consortium name="Pathogen Informatics"/>
        </authorList>
    </citation>
    <scope>NUCLEOTIDE SEQUENCE [LARGE SCALE GENOMIC DNA]</scope>
    <source>
        <strain evidence="3 4">NST_G2</strain>
    </source>
</reference>
<proteinExistence type="predicted"/>
<protein>
    <submittedName>
        <fullName evidence="5">Transmembrane protein</fullName>
    </submittedName>
</protein>
<feature type="transmembrane region" description="Helical" evidence="2">
    <location>
        <begin position="12"/>
        <end position="30"/>
    </location>
</feature>
<evidence type="ECO:0000313" key="3">
    <source>
        <dbReference type="EMBL" id="VDL93184.1"/>
    </source>
</evidence>